<feature type="non-terminal residue" evidence="1">
    <location>
        <position position="125"/>
    </location>
</feature>
<feature type="non-terminal residue" evidence="1">
    <location>
        <position position="1"/>
    </location>
</feature>
<dbReference type="AlphaFoldDB" id="A0A161M8F9"/>
<dbReference type="InterPro" id="IPR000048">
    <property type="entry name" value="IQ_motif_EF-hand-BS"/>
</dbReference>
<reference evidence="1" key="1">
    <citation type="submission" date="2016-04" db="EMBL/GenBank/DDBJ databases">
        <authorList>
            <person name="Calderon-Fernandez G.M.Sr."/>
        </authorList>
    </citation>
    <scope>NUCLEOTIDE SEQUENCE</scope>
    <source>
        <strain evidence="1">Int1</strain>
        <tissue evidence="1">Integument</tissue>
    </source>
</reference>
<dbReference type="Gene3D" id="1.20.5.190">
    <property type="match status" value="1"/>
</dbReference>
<proteinExistence type="predicted"/>
<protein>
    <submittedName>
        <fullName evidence="1">Abnormal spindle-like protein microcephaly-associated protein-like protein</fullName>
    </submittedName>
</protein>
<dbReference type="Pfam" id="PF00612">
    <property type="entry name" value="IQ"/>
    <property type="match status" value="2"/>
</dbReference>
<dbReference type="EMBL" id="GEMB01004605">
    <property type="protein sequence ID" value="JAR98680.1"/>
    <property type="molecule type" value="Transcribed_RNA"/>
</dbReference>
<organism evidence="1">
    <name type="scientific">Triatoma infestans</name>
    <name type="common">Assassin bug</name>
    <dbReference type="NCBI Taxonomy" id="30076"/>
    <lineage>
        <taxon>Eukaryota</taxon>
        <taxon>Metazoa</taxon>
        <taxon>Ecdysozoa</taxon>
        <taxon>Arthropoda</taxon>
        <taxon>Hexapoda</taxon>
        <taxon>Insecta</taxon>
        <taxon>Pterygota</taxon>
        <taxon>Neoptera</taxon>
        <taxon>Paraneoptera</taxon>
        <taxon>Hemiptera</taxon>
        <taxon>Heteroptera</taxon>
        <taxon>Panheteroptera</taxon>
        <taxon>Cimicomorpha</taxon>
        <taxon>Reduviidae</taxon>
        <taxon>Triatominae</taxon>
        <taxon>Triatoma</taxon>
    </lineage>
</organism>
<sequence>KKQRERFLKLRHSIIIIQKWYRNKNEIQKSQVLNKQMKENNDKDNTMIVGNYDNQIAKQKIACITIINWWTTMKQVRKFKTIIKATITLQRWYRSWKETKRLRKDFIIVKHSCIIIQSWYRKVKK</sequence>
<name>A0A161M8F9_TRIIF</name>
<reference evidence="1" key="2">
    <citation type="journal article" date="2017" name="J. Med. Entomol.">
        <title>Transcriptome Analysis of the Triatoma infestans (Hemiptera: Reduviidae) Integument.</title>
        <authorList>
            <person name="Calderon-Fernandez G.M."/>
            <person name="Moriconi D.E."/>
            <person name="Dulbecco A.B."/>
            <person name="Juarez M.P."/>
        </authorList>
    </citation>
    <scope>NUCLEOTIDE SEQUENCE</scope>
    <source>
        <strain evidence="1">Int1</strain>
        <tissue evidence="1">Integument</tissue>
    </source>
</reference>
<accession>A0A161M8F9</accession>
<evidence type="ECO:0000313" key="1">
    <source>
        <dbReference type="EMBL" id="JAR98680.1"/>
    </source>
</evidence>